<feature type="compositionally biased region" description="Low complexity" evidence="1">
    <location>
        <begin position="245"/>
        <end position="272"/>
    </location>
</feature>
<comment type="caution">
    <text evidence="3">The sequence shown here is derived from an EMBL/GenBank/DDBJ whole genome shotgun (WGS) entry which is preliminary data.</text>
</comment>
<name>A0A9D4TKX0_CHLVU</name>
<dbReference type="PROSITE" id="PS50013">
    <property type="entry name" value="CHROMO_2"/>
    <property type="match status" value="1"/>
</dbReference>
<dbReference type="EMBL" id="SIDB01000009">
    <property type="protein sequence ID" value="KAI3428461.1"/>
    <property type="molecule type" value="Genomic_DNA"/>
</dbReference>
<dbReference type="InterPro" id="IPR000953">
    <property type="entry name" value="Chromo/chromo_shadow_dom"/>
</dbReference>
<feature type="compositionally biased region" description="Low complexity" evidence="1">
    <location>
        <begin position="383"/>
        <end position="407"/>
    </location>
</feature>
<gene>
    <name evidence="3" type="ORF">D9Q98_007287</name>
</gene>
<feature type="compositionally biased region" description="Basic residues" evidence="1">
    <location>
        <begin position="169"/>
        <end position="178"/>
    </location>
</feature>
<dbReference type="InterPro" id="IPR023780">
    <property type="entry name" value="Chromo_domain"/>
</dbReference>
<reference evidence="3" key="2">
    <citation type="submission" date="2020-11" db="EMBL/GenBank/DDBJ databases">
        <authorList>
            <person name="Cecchin M."/>
            <person name="Marcolungo L."/>
            <person name="Rossato M."/>
            <person name="Girolomoni L."/>
            <person name="Cosentino E."/>
            <person name="Cuine S."/>
            <person name="Li-Beisson Y."/>
            <person name="Delledonne M."/>
            <person name="Ballottari M."/>
        </authorList>
    </citation>
    <scope>NUCLEOTIDE SEQUENCE</scope>
    <source>
        <strain evidence="3">211/11P</strain>
        <tissue evidence="3">Whole cell</tissue>
    </source>
</reference>
<organism evidence="3 4">
    <name type="scientific">Chlorella vulgaris</name>
    <name type="common">Green alga</name>
    <dbReference type="NCBI Taxonomy" id="3077"/>
    <lineage>
        <taxon>Eukaryota</taxon>
        <taxon>Viridiplantae</taxon>
        <taxon>Chlorophyta</taxon>
        <taxon>core chlorophytes</taxon>
        <taxon>Trebouxiophyceae</taxon>
        <taxon>Chlorellales</taxon>
        <taxon>Chlorellaceae</taxon>
        <taxon>Chlorella clade</taxon>
        <taxon>Chlorella</taxon>
    </lineage>
</organism>
<dbReference type="Gene3D" id="2.40.50.40">
    <property type="match status" value="1"/>
</dbReference>
<dbReference type="Proteomes" id="UP001055712">
    <property type="component" value="Unassembled WGS sequence"/>
</dbReference>
<feature type="domain" description="Chromo" evidence="2">
    <location>
        <begin position="507"/>
        <end position="559"/>
    </location>
</feature>
<evidence type="ECO:0000313" key="4">
    <source>
        <dbReference type="Proteomes" id="UP001055712"/>
    </source>
</evidence>
<sequence length="579" mass="61506">MDDSDSDGAEPLPLEVRAFLLVGRIVDDDRRKGVVRYCWTKFGTGQKHAGLPACYPLREGADEPTPMDMQFTYTVFWNGREDEQEVMGLEGVQAIATNEFTEEEWLPEAIRSLQRGDWGKEWEELEGDNAAQFLQTIRLEAARAAARAAVKSVPGTRTAPSSGPSSKPASKRASKKKKESQPLGKALEGPGGLAAQLQAKVEQRKRQAEAAVAGEVPSPRKRSKVMDKLLRQPAEAAAGATGISPSAARGRAAGGTAPPAAASPPGALEEAGSNAELLMPGKGANKRAATGQQRAQQQAELQRQQAESESCIVAAPSARSQPPAVGKPAGKVSAAKAVASSSGAAKAGKPLPAATKASAAKLPPKSPRKPVTKVSKPAASAGKAPTTSKSAKQATAAAPSPAKSLLSGGSGRSSEAPALRQHEQPPMAPADSDRLARDNWQGDCAKIRGARLSEEVYWFDRVLGRDGVVYRVWSNTLIVPEPLCYKSKADKRLANWKARPQAADADYTVAALLAERKDENGQTAYFVKWKGYEVDPAESGWLTEEGMDDCKVVLDAWKETGRNAWLDACHLLREQAGLA</sequence>
<feature type="compositionally biased region" description="Low complexity" evidence="1">
    <location>
        <begin position="324"/>
        <end position="357"/>
    </location>
</feature>
<evidence type="ECO:0000259" key="2">
    <source>
        <dbReference type="PROSITE" id="PS50013"/>
    </source>
</evidence>
<dbReference type="SMART" id="SM00298">
    <property type="entry name" value="CHROMO"/>
    <property type="match status" value="1"/>
</dbReference>
<proteinExistence type="predicted"/>
<dbReference type="OrthoDB" id="1918685at2759"/>
<reference evidence="3" key="1">
    <citation type="journal article" date="2019" name="Plant J.">
        <title>Chlorella vulgaris genome assembly and annotation reveals the molecular basis for metabolic acclimation to high light conditions.</title>
        <authorList>
            <person name="Cecchin M."/>
            <person name="Marcolungo L."/>
            <person name="Rossato M."/>
            <person name="Girolomoni L."/>
            <person name="Cosentino E."/>
            <person name="Cuine S."/>
            <person name="Li-Beisson Y."/>
            <person name="Delledonne M."/>
            <person name="Ballottari M."/>
        </authorList>
    </citation>
    <scope>NUCLEOTIDE SEQUENCE</scope>
    <source>
        <strain evidence="3">211/11P</strain>
    </source>
</reference>
<feature type="region of interest" description="Disordered" evidence="1">
    <location>
        <begin position="149"/>
        <end position="436"/>
    </location>
</feature>
<dbReference type="AlphaFoldDB" id="A0A9D4TKX0"/>
<feature type="compositionally biased region" description="Low complexity" evidence="1">
    <location>
        <begin position="159"/>
        <end position="168"/>
    </location>
</feature>
<accession>A0A9D4TKX0</accession>
<dbReference type="CDD" id="cd00024">
    <property type="entry name" value="CD_CSD"/>
    <property type="match status" value="1"/>
</dbReference>
<dbReference type="InterPro" id="IPR016197">
    <property type="entry name" value="Chromo-like_dom_sf"/>
</dbReference>
<feature type="compositionally biased region" description="Low complexity" evidence="1">
    <location>
        <begin position="287"/>
        <end position="305"/>
    </location>
</feature>
<protein>
    <recommendedName>
        <fullName evidence="2">Chromo domain-containing protein</fullName>
    </recommendedName>
</protein>
<evidence type="ECO:0000313" key="3">
    <source>
        <dbReference type="EMBL" id="KAI3428461.1"/>
    </source>
</evidence>
<keyword evidence="4" id="KW-1185">Reference proteome</keyword>
<evidence type="ECO:0000256" key="1">
    <source>
        <dbReference type="SAM" id="MobiDB-lite"/>
    </source>
</evidence>
<dbReference type="SUPFAM" id="SSF54160">
    <property type="entry name" value="Chromo domain-like"/>
    <property type="match status" value="1"/>
</dbReference>
<dbReference type="Pfam" id="PF00385">
    <property type="entry name" value="Chromo"/>
    <property type="match status" value="1"/>
</dbReference>